<dbReference type="InterPro" id="IPR006119">
    <property type="entry name" value="Resolv_N"/>
</dbReference>
<dbReference type="SUPFAM" id="SSF53041">
    <property type="entry name" value="Resolvase-like"/>
    <property type="match status" value="1"/>
</dbReference>
<dbReference type="InterPro" id="IPR025827">
    <property type="entry name" value="Zn_ribbon_recom_dom"/>
</dbReference>
<dbReference type="SMART" id="SM00857">
    <property type="entry name" value="Resolvase"/>
    <property type="match status" value="1"/>
</dbReference>
<dbReference type="InterPro" id="IPR011109">
    <property type="entry name" value="DNA_bind_recombinase_dom"/>
</dbReference>
<dbReference type="InterPro" id="IPR050639">
    <property type="entry name" value="SSR_resolvase"/>
</dbReference>
<evidence type="ECO:0008006" key="5">
    <source>
        <dbReference type="Google" id="ProtNLM"/>
    </source>
</evidence>
<dbReference type="InterPro" id="IPR038109">
    <property type="entry name" value="DNA_bind_recomb_sf"/>
</dbReference>
<feature type="domain" description="Recombinase" evidence="2">
    <location>
        <begin position="161"/>
        <end position="276"/>
    </location>
</feature>
<sequence length="531" mass="61437">MNQKQNNTKYFLYARKSTESEDRQIASIDSQIDELTKLAKRDGLEIVEILSESQSAKAPGRTIFNKMIERVFAGEAQGIICWKLDRLARNPIDGGQISWLLQQGTIKHIQTFERSYYPTDNVLMMSVEFGMSNQFIRDLSVNTKRGLRSKAERGWYPSYATLGYIHNPYKAKGEKEIIKDPERFDLVRKAFDLMLTGIYSPPSIIEKANEEWGLRTKLGNKVARSTIYRIFTDPFYYGFYEYPKKSGNWIQGKHEPMITEAEYDKIQAILGKKGKPRAKTHTFAFTGLIRCGECGAMITAEDKTKNQKNGNTHHYTYYHCTKRRNPECSQKVIRIEELEKQIFDILNKIEIPEAFCQWALDVLKEENKKEGQDRKTILSSLQRQYNACIQKIDNLIDMRASETISEEEFSRKRIEATKEKTRLHELLNDTDNRIDKWLDKAEEVFNFAKSAKTRFETGSIEDKRGVLYNLGSNLLLKDGKLSLSIEKPLVLIEQVSNDAKDFFKRLEPLDIVGNKGEFANYAAQNREWLPG</sequence>
<evidence type="ECO:0000313" key="3">
    <source>
        <dbReference type="EMBL" id="OGC18789.1"/>
    </source>
</evidence>
<dbReference type="CDD" id="cd00338">
    <property type="entry name" value="Ser_Recombinase"/>
    <property type="match status" value="1"/>
</dbReference>
<dbReference type="PROSITE" id="PS51736">
    <property type="entry name" value="RECOMBINASES_3"/>
    <property type="match status" value="1"/>
</dbReference>
<dbReference type="PANTHER" id="PTHR30461">
    <property type="entry name" value="DNA-INVERTASE FROM LAMBDOID PROPHAGE"/>
    <property type="match status" value="1"/>
</dbReference>
<evidence type="ECO:0000259" key="1">
    <source>
        <dbReference type="PROSITE" id="PS51736"/>
    </source>
</evidence>
<evidence type="ECO:0000259" key="2">
    <source>
        <dbReference type="PROSITE" id="PS51737"/>
    </source>
</evidence>
<gene>
    <name evidence="3" type="ORF">A2310_00595</name>
</gene>
<organism evidence="3 4">
    <name type="scientific">candidate division WOR-1 bacterium RIFOXYB2_FULL_37_13</name>
    <dbReference type="NCBI Taxonomy" id="1802579"/>
    <lineage>
        <taxon>Bacteria</taxon>
        <taxon>Bacillati</taxon>
        <taxon>Saganbacteria</taxon>
    </lineage>
</organism>
<dbReference type="EMBL" id="MEUB01000066">
    <property type="protein sequence ID" value="OGC18789.1"/>
    <property type="molecule type" value="Genomic_DNA"/>
</dbReference>
<dbReference type="Proteomes" id="UP000178417">
    <property type="component" value="Unassembled WGS sequence"/>
</dbReference>
<feature type="domain" description="Resolvase/invertase-type recombinase catalytic" evidence="1">
    <location>
        <begin position="9"/>
        <end position="154"/>
    </location>
</feature>
<dbReference type="Pfam" id="PF07508">
    <property type="entry name" value="Recombinase"/>
    <property type="match status" value="1"/>
</dbReference>
<dbReference type="STRING" id="1802579.A2310_00595"/>
<dbReference type="AlphaFoldDB" id="A0A1F4SEF4"/>
<dbReference type="Gene3D" id="3.90.1750.20">
    <property type="entry name" value="Putative Large Serine Recombinase, Chain B, Domain 2"/>
    <property type="match status" value="1"/>
</dbReference>
<dbReference type="GO" id="GO:0000150">
    <property type="term" value="F:DNA strand exchange activity"/>
    <property type="evidence" value="ECO:0007669"/>
    <property type="project" value="InterPro"/>
</dbReference>
<dbReference type="Pfam" id="PF00239">
    <property type="entry name" value="Resolvase"/>
    <property type="match status" value="1"/>
</dbReference>
<protein>
    <recommendedName>
        <fullName evidence="5">Recombinase domain-containing protein</fullName>
    </recommendedName>
</protein>
<dbReference type="InterPro" id="IPR036162">
    <property type="entry name" value="Resolvase-like_N_sf"/>
</dbReference>
<comment type="caution">
    <text evidence="3">The sequence shown here is derived from an EMBL/GenBank/DDBJ whole genome shotgun (WGS) entry which is preliminary data.</text>
</comment>
<dbReference type="Gene3D" id="3.40.50.1390">
    <property type="entry name" value="Resolvase, N-terminal catalytic domain"/>
    <property type="match status" value="1"/>
</dbReference>
<dbReference type="PROSITE" id="PS51737">
    <property type="entry name" value="RECOMBINASE_DNA_BIND"/>
    <property type="match status" value="1"/>
</dbReference>
<reference evidence="3 4" key="1">
    <citation type="journal article" date="2016" name="Nat. Commun.">
        <title>Thousands of microbial genomes shed light on interconnected biogeochemical processes in an aquifer system.</title>
        <authorList>
            <person name="Anantharaman K."/>
            <person name="Brown C.T."/>
            <person name="Hug L.A."/>
            <person name="Sharon I."/>
            <person name="Castelle C.J."/>
            <person name="Probst A.J."/>
            <person name="Thomas B.C."/>
            <person name="Singh A."/>
            <person name="Wilkins M.J."/>
            <person name="Karaoz U."/>
            <person name="Brodie E.L."/>
            <person name="Williams K.H."/>
            <person name="Hubbard S.S."/>
            <person name="Banfield J.F."/>
        </authorList>
    </citation>
    <scope>NUCLEOTIDE SEQUENCE [LARGE SCALE GENOMIC DNA]</scope>
</reference>
<evidence type="ECO:0000313" key="4">
    <source>
        <dbReference type="Proteomes" id="UP000178417"/>
    </source>
</evidence>
<dbReference type="Pfam" id="PF13408">
    <property type="entry name" value="Zn_ribbon_recom"/>
    <property type="match status" value="1"/>
</dbReference>
<accession>A0A1F4SEF4</accession>
<dbReference type="PANTHER" id="PTHR30461:SF23">
    <property type="entry name" value="DNA RECOMBINASE-RELATED"/>
    <property type="match status" value="1"/>
</dbReference>
<proteinExistence type="predicted"/>
<name>A0A1F4SEF4_UNCSA</name>
<dbReference type="GO" id="GO:0003677">
    <property type="term" value="F:DNA binding"/>
    <property type="evidence" value="ECO:0007669"/>
    <property type="project" value="InterPro"/>
</dbReference>